<dbReference type="HAMAP" id="MF_00099">
    <property type="entry name" value="CheB_chemtxs"/>
    <property type="match status" value="1"/>
</dbReference>
<dbReference type="NCBIfam" id="NF009206">
    <property type="entry name" value="PRK12555.1"/>
    <property type="match status" value="1"/>
</dbReference>
<dbReference type="NCBIfam" id="NF001965">
    <property type="entry name" value="PRK00742.1"/>
    <property type="match status" value="1"/>
</dbReference>
<dbReference type="GO" id="GO:0050568">
    <property type="term" value="F:protein-glutamine glutaminase activity"/>
    <property type="evidence" value="ECO:0007669"/>
    <property type="project" value="UniProtKB-UniRule"/>
</dbReference>
<evidence type="ECO:0000256" key="2">
    <source>
        <dbReference type="ARBA" id="ARBA00022500"/>
    </source>
</evidence>
<dbReference type="SMART" id="SM00448">
    <property type="entry name" value="REC"/>
    <property type="match status" value="1"/>
</dbReference>
<dbReference type="SUPFAM" id="SSF52738">
    <property type="entry name" value="Methylesterase CheB, C-terminal domain"/>
    <property type="match status" value="1"/>
</dbReference>
<gene>
    <name evidence="5" type="primary">cheB</name>
    <name evidence="10" type="ORF">ATE48_06940</name>
</gene>
<comment type="catalytic activity">
    <reaction evidence="5">
        <text>L-glutaminyl-[protein] + H2O = L-glutamyl-[protein] + NH4(+)</text>
        <dbReference type="Rhea" id="RHEA:16441"/>
        <dbReference type="Rhea" id="RHEA-COMP:10207"/>
        <dbReference type="Rhea" id="RHEA-COMP:10208"/>
        <dbReference type="ChEBI" id="CHEBI:15377"/>
        <dbReference type="ChEBI" id="CHEBI:28938"/>
        <dbReference type="ChEBI" id="CHEBI:29973"/>
        <dbReference type="ChEBI" id="CHEBI:30011"/>
        <dbReference type="EC" id="3.5.1.44"/>
    </reaction>
</comment>
<reference evidence="10 11" key="1">
    <citation type="submission" date="2015-11" db="EMBL/GenBank/DDBJ databases">
        <title>Whole-Genome Sequence of Candidatus Oderbacter manganicum from the National Park Lower Oder Valley, Germany.</title>
        <authorList>
            <person name="Braun B."/>
            <person name="Liere K."/>
            <person name="Szewzyk U."/>
        </authorList>
    </citation>
    <scope>NUCLEOTIDE SEQUENCE [LARGE SCALE GENOMIC DNA]</scope>
    <source>
        <strain evidence="10 11">OTSz_A_272</strain>
    </source>
</reference>
<feature type="modified residue" description="4-aspartylphosphate" evidence="5 7">
    <location>
        <position position="56"/>
    </location>
</feature>
<comment type="similarity">
    <text evidence="5">Belongs to the CheB family.</text>
</comment>
<evidence type="ECO:0000256" key="3">
    <source>
        <dbReference type="ARBA" id="ARBA00022801"/>
    </source>
</evidence>
<comment type="subcellular location">
    <subcellularLocation>
        <location evidence="5">Cytoplasm</location>
    </subcellularLocation>
</comment>
<dbReference type="EC" id="3.5.1.44" evidence="5"/>
<keyword evidence="3 5" id="KW-0378">Hydrolase</keyword>
<dbReference type="GO" id="GO:0006935">
    <property type="term" value="P:chemotaxis"/>
    <property type="evidence" value="ECO:0007669"/>
    <property type="project" value="UniProtKB-UniRule"/>
</dbReference>
<dbReference type="PIRSF" id="PIRSF000876">
    <property type="entry name" value="RR_chemtxs_CheB"/>
    <property type="match status" value="1"/>
</dbReference>
<dbReference type="GO" id="GO:0008984">
    <property type="term" value="F:protein-glutamate methylesterase activity"/>
    <property type="evidence" value="ECO:0007669"/>
    <property type="project" value="UniProtKB-UniRule"/>
</dbReference>
<dbReference type="InterPro" id="IPR000673">
    <property type="entry name" value="Sig_transdc_resp-reg_Me-estase"/>
</dbReference>
<dbReference type="SUPFAM" id="SSF52172">
    <property type="entry name" value="CheY-like"/>
    <property type="match status" value="1"/>
</dbReference>
<feature type="active site" evidence="5 6">
    <location>
        <position position="180"/>
    </location>
</feature>
<feature type="active site" evidence="5 6">
    <location>
        <position position="276"/>
    </location>
</feature>
<dbReference type="InterPro" id="IPR001789">
    <property type="entry name" value="Sig_transdc_resp-reg_receiver"/>
</dbReference>
<comment type="function">
    <text evidence="5">Involved in chemotaxis. Part of a chemotaxis signal transduction system that modulates chemotaxis in response to various stimuli. Catalyzes the demethylation of specific methylglutamate residues introduced into the chemoreceptors (methyl-accepting chemotaxis proteins or MCP) by CheR. Also mediates the irreversible deamidation of specific glutamine residues to glutamic acid.</text>
</comment>
<dbReference type="InterPro" id="IPR035909">
    <property type="entry name" value="CheB_C"/>
</dbReference>
<evidence type="ECO:0000259" key="8">
    <source>
        <dbReference type="PROSITE" id="PS50110"/>
    </source>
</evidence>
<proteinExistence type="inferred from homology"/>
<dbReference type="PROSITE" id="PS50110">
    <property type="entry name" value="RESPONSE_REGULATORY"/>
    <property type="match status" value="1"/>
</dbReference>
<sequence length="339" mass="35392">MSAVRVLIVDDSATIRGLIRRVLSKDSEILVVGEAGDPLEARQAIKELNPDVVTLDVEMPHMSGIEFLEKIMRLRPTPVIMVSTLTQQGAAISIQALEIGAVDCVGKPDFHDLCEKVKAAARARVRPLGDHVAQAPKRPNGYRPSSRILAIGSSTGGVEALLTMLSSFPENCPPTLITQHMPASFTTSFAARLDRLCAPQVREAVDGAPILPGHVYLAPGGAAHLEAVGGANPRCRLVEAGPVNGHRPSVDVLFASVCAQFGKRAVGVILTGMGADGAKGLKAMREAGAATIGQNEATSVVYGMPRAAFELGAVERQLPLGAIGPAALDLCALELKGAA</sequence>
<feature type="active site" evidence="5 6">
    <location>
        <position position="154"/>
    </location>
</feature>
<dbReference type="EC" id="3.1.1.61" evidence="5"/>
<dbReference type="Gene3D" id="3.40.50.180">
    <property type="entry name" value="Methylesterase CheB, C-terminal domain"/>
    <property type="match status" value="1"/>
</dbReference>
<dbReference type="Proteomes" id="UP000092498">
    <property type="component" value="Chromosome"/>
</dbReference>
<keyword evidence="5 7" id="KW-0597">Phosphoprotein</keyword>
<evidence type="ECO:0000256" key="4">
    <source>
        <dbReference type="ARBA" id="ARBA00048267"/>
    </source>
</evidence>
<dbReference type="OrthoDB" id="9793421at2"/>
<dbReference type="GO" id="GO:0005737">
    <property type="term" value="C:cytoplasm"/>
    <property type="evidence" value="ECO:0007669"/>
    <property type="project" value="UniProtKB-SubCell"/>
</dbReference>
<dbReference type="InterPro" id="IPR008248">
    <property type="entry name" value="CheB-like"/>
</dbReference>
<dbReference type="InterPro" id="IPR011006">
    <property type="entry name" value="CheY-like_superfamily"/>
</dbReference>
<protein>
    <recommendedName>
        <fullName evidence="5">Protein-glutamate methylesterase/protein-glutamine glutaminase</fullName>
        <ecNumber evidence="5">3.1.1.61</ecNumber>
        <ecNumber evidence="5">3.5.1.44</ecNumber>
    </recommendedName>
</protein>
<accession>A0A1B1AGK7</accession>
<evidence type="ECO:0000256" key="7">
    <source>
        <dbReference type="PROSITE-ProRule" id="PRU00169"/>
    </source>
</evidence>
<comment type="PTM">
    <text evidence="5">Phosphorylated by CheA. Phosphorylation of the N-terminal regulatory domain activates the methylesterase activity.</text>
</comment>
<keyword evidence="1 5" id="KW-0963">Cytoplasm</keyword>
<dbReference type="PANTHER" id="PTHR42872">
    <property type="entry name" value="PROTEIN-GLUTAMATE METHYLESTERASE/PROTEIN-GLUTAMINE GLUTAMINASE"/>
    <property type="match status" value="1"/>
</dbReference>
<feature type="domain" description="Response regulatory" evidence="8">
    <location>
        <begin position="5"/>
        <end position="122"/>
    </location>
</feature>
<dbReference type="RefSeq" id="WP_066769386.1">
    <property type="nucleotide sequence ID" value="NZ_CP013244.1"/>
</dbReference>
<dbReference type="EMBL" id="CP013244">
    <property type="protein sequence ID" value="ANP45675.1"/>
    <property type="molecule type" value="Genomic_DNA"/>
</dbReference>
<dbReference type="PANTHER" id="PTHR42872:SF6">
    <property type="entry name" value="PROTEIN-GLUTAMATE METHYLESTERASE_PROTEIN-GLUTAMINE GLUTAMINASE"/>
    <property type="match status" value="1"/>
</dbReference>
<dbReference type="Gene3D" id="3.40.50.2300">
    <property type="match status" value="1"/>
</dbReference>
<feature type="domain" description="CheB-type methylesterase" evidence="9">
    <location>
        <begin position="142"/>
        <end position="328"/>
    </location>
</feature>
<dbReference type="Pfam" id="PF01339">
    <property type="entry name" value="CheB_methylest"/>
    <property type="match status" value="1"/>
</dbReference>
<keyword evidence="11" id="KW-1185">Reference proteome</keyword>
<name>A0A1B1AGK7_9PROT</name>
<evidence type="ECO:0000256" key="1">
    <source>
        <dbReference type="ARBA" id="ARBA00022490"/>
    </source>
</evidence>
<evidence type="ECO:0000256" key="6">
    <source>
        <dbReference type="PROSITE-ProRule" id="PRU00050"/>
    </source>
</evidence>
<dbReference type="Pfam" id="PF00072">
    <property type="entry name" value="Response_reg"/>
    <property type="match status" value="1"/>
</dbReference>
<dbReference type="CDD" id="cd16432">
    <property type="entry name" value="CheB_Rec"/>
    <property type="match status" value="1"/>
</dbReference>
<keyword evidence="2 5" id="KW-0145">Chemotaxis</keyword>
<evidence type="ECO:0000313" key="10">
    <source>
        <dbReference type="EMBL" id="ANP45675.1"/>
    </source>
</evidence>
<dbReference type="FunCoup" id="A0A1B1AGK7">
    <property type="interactions" value="309"/>
</dbReference>
<dbReference type="GO" id="GO:0000156">
    <property type="term" value="F:phosphorelay response regulator activity"/>
    <property type="evidence" value="ECO:0007669"/>
    <property type="project" value="InterPro"/>
</dbReference>
<dbReference type="CDD" id="cd17541">
    <property type="entry name" value="REC_CheB-like"/>
    <property type="match status" value="1"/>
</dbReference>
<evidence type="ECO:0000259" key="9">
    <source>
        <dbReference type="PROSITE" id="PS50122"/>
    </source>
</evidence>
<dbReference type="InParanoid" id="A0A1B1AGK7"/>
<dbReference type="PROSITE" id="PS50122">
    <property type="entry name" value="CHEB"/>
    <property type="match status" value="1"/>
</dbReference>
<evidence type="ECO:0000256" key="5">
    <source>
        <dbReference type="HAMAP-Rule" id="MF_00099"/>
    </source>
</evidence>
<dbReference type="STRING" id="1759059.ATE48_06940"/>
<dbReference type="AlphaFoldDB" id="A0A1B1AGK7"/>
<organism evidence="10 11">
    <name type="scientific">Candidatus Viadribacter manganicus</name>
    <dbReference type="NCBI Taxonomy" id="1759059"/>
    <lineage>
        <taxon>Bacteria</taxon>
        <taxon>Pseudomonadati</taxon>
        <taxon>Pseudomonadota</taxon>
        <taxon>Alphaproteobacteria</taxon>
        <taxon>Hyphomonadales</taxon>
        <taxon>Hyphomonadaceae</taxon>
        <taxon>Candidatus Viadribacter</taxon>
    </lineage>
</organism>
<comment type="domain">
    <text evidence="5">Contains a C-terminal catalytic domain, and an N-terminal region which modulates catalytic activity.</text>
</comment>
<comment type="catalytic activity">
    <reaction evidence="4 5">
        <text>[protein]-L-glutamate 5-O-methyl ester + H2O = L-glutamyl-[protein] + methanol + H(+)</text>
        <dbReference type="Rhea" id="RHEA:23236"/>
        <dbReference type="Rhea" id="RHEA-COMP:10208"/>
        <dbReference type="Rhea" id="RHEA-COMP:10311"/>
        <dbReference type="ChEBI" id="CHEBI:15377"/>
        <dbReference type="ChEBI" id="CHEBI:15378"/>
        <dbReference type="ChEBI" id="CHEBI:17790"/>
        <dbReference type="ChEBI" id="CHEBI:29973"/>
        <dbReference type="ChEBI" id="CHEBI:82795"/>
        <dbReference type="EC" id="3.1.1.61"/>
    </reaction>
</comment>
<dbReference type="KEGG" id="cbot:ATE48_06940"/>
<evidence type="ECO:0000313" key="11">
    <source>
        <dbReference type="Proteomes" id="UP000092498"/>
    </source>
</evidence>